<evidence type="ECO:0000313" key="2">
    <source>
        <dbReference type="Proteomes" id="UP000061587"/>
    </source>
</evidence>
<protein>
    <submittedName>
        <fullName evidence="1">Uncharacterized protein</fullName>
    </submittedName>
</protein>
<dbReference type="PATRIC" id="fig|821.40.peg.2242"/>
<reference evidence="1 2" key="2">
    <citation type="journal article" date="2016" name="Genome Biol. Evol.">
        <title>Extensive mobilome-driven genome diversification in mouse gut-associated Bacteroides vulgatus mpk.</title>
        <authorList>
            <person name="Lange A."/>
            <person name="Beier S."/>
            <person name="Steimle A."/>
            <person name="Autenrieth I.B."/>
            <person name="Huson D.H."/>
            <person name="Frick J.S."/>
        </authorList>
    </citation>
    <scope>NUCLEOTIDE SEQUENCE [LARGE SCALE GENOMIC DNA]</scope>
    <source>
        <strain evidence="2">mpk</strain>
    </source>
</reference>
<name>A0A0P0M2B4_PHOVU</name>
<dbReference type="EMBL" id="CP013020">
    <property type="protein sequence ID" value="ALK84477.1"/>
    <property type="molecule type" value="Genomic_DNA"/>
</dbReference>
<evidence type="ECO:0000313" key="1">
    <source>
        <dbReference type="EMBL" id="ALK84477.1"/>
    </source>
</evidence>
<organism evidence="1 2">
    <name type="scientific">Phocaeicola vulgatus</name>
    <name type="common">Bacteroides vulgatus</name>
    <dbReference type="NCBI Taxonomy" id="821"/>
    <lineage>
        <taxon>Bacteria</taxon>
        <taxon>Pseudomonadati</taxon>
        <taxon>Bacteroidota</taxon>
        <taxon>Bacteroidia</taxon>
        <taxon>Bacteroidales</taxon>
        <taxon>Bacteroidaceae</taxon>
        <taxon>Phocaeicola</taxon>
    </lineage>
</organism>
<accession>A0A0P0M2B4</accession>
<reference evidence="2" key="1">
    <citation type="submission" date="2015-10" db="EMBL/GenBank/DDBJ databases">
        <title>Extensive mobilome-driven genome diversification in gut-associated Bacteroides vulgatus mpk.</title>
        <authorList>
            <person name="Beier S."/>
            <person name="Lange A."/>
            <person name="Huson D.H."/>
            <person name="Frick J.-S."/>
            <person name="Autenrieth I.B."/>
        </authorList>
    </citation>
    <scope>NUCLEOTIDE SEQUENCE [LARGE SCALE GENOMIC DNA]</scope>
    <source>
        <strain evidence="2">mpk</strain>
    </source>
</reference>
<sequence length="75" mass="8581">MVENRKNITKLKIKHRNGAIARPSVHTFSPSKGWRKHLLPRFYPVPGQPGSGKSTIFLLYVFYHVPVIGKEVLQN</sequence>
<dbReference type="Proteomes" id="UP000061587">
    <property type="component" value="Chromosome"/>
</dbReference>
<gene>
    <name evidence="1" type="ORF">BvMPK_1875</name>
</gene>
<proteinExistence type="predicted"/>
<dbReference type="AlphaFoldDB" id="A0A0P0M2B4"/>